<dbReference type="RefSeq" id="WP_013825329.1">
    <property type="nucleotide sequence ID" value="NC_015574.1"/>
</dbReference>
<organism evidence="1 2">
    <name type="scientific">Methanobacterium paludis (strain DSM 25820 / JCM 18151 / SWAN1)</name>
    <dbReference type="NCBI Taxonomy" id="868131"/>
    <lineage>
        <taxon>Archaea</taxon>
        <taxon>Methanobacteriati</taxon>
        <taxon>Methanobacteriota</taxon>
        <taxon>Methanomada group</taxon>
        <taxon>Methanobacteria</taxon>
        <taxon>Methanobacteriales</taxon>
        <taxon>Methanobacteriaceae</taxon>
        <taxon>Methanobacterium</taxon>
    </lineage>
</organism>
<dbReference type="AlphaFoldDB" id="F6D888"/>
<dbReference type="STRING" id="868131.MSWAN_0799"/>
<sequence length="139" mass="16397">MRSVEINRDMDAKKKLIMTLYWINRKTATIEGCAPFLIRRIKTEENTLLAEEGKFLKFSENVLGDVLTNMEDLKLVEFDINFGKEDIRASIYENTLSVSLSRTKELEDEIIEKLKQESERKYPHVCSKFHKRLGIYNKY</sequence>
<dbReference type="HOGENOM" id="CLU_1860730_0_0_2"/>
<dbReference type="OrthoDB" id="81109at2157"/>
<reference evidence="1 2" key="1">
    <citation type="journal article" date="2014" name="Int. J. Syst. Evol. Microbiol.">
        <title>Methanobacterium paludis sp. nov. and a novel strain of Methanobacterium lacus isolated from northern peatlands.</title>
        <authorList>
            <person name="Cadillo-Quiroz H."/>
            <person name="Brauer S.L."/>
            <person name="Goodson N."/>
            <person name="Yavitt J.B."/>
            <person name="Zinder S.H."/>
        </authorList>
    </citation>
    <scope>NUCLEOTIDE SEQUENCE [LARGE SCALE GENOMIC DNA]</scope>
    <source>
        <strain evidence="2">DSM 25820 / JCM 18151 / SWAN1</strain>
    </source>
</reference>
<protein>
    <submittedName>
        <fullName evidence="1">Uncharacterized protein</fullName>
    </submittedName>
</protein>
<dbReference type="eggNOG" id="arCOG10244">
    <property type="taxonomic scope" value="Archaea"/>
</dbReference>
<keyword evidence="2" id="KW-1185">Reference proteome</keyword>
<dbReference type="Proteomes" id="UP000009231">
    <property type="component" value="Chromosome"/>
</dbReference>
<accession>F6D888</accession>
<dbReference type="EMBL" id="CP002772">
    <property type="protein sequence ID" value="AEG17827.1"/>
    <property type="molecule type" value="Genomic_DNA"/>
</dbReference>
<dbReference type="GeneID" id="10668296"/>
<gene>
    <name evidence="1" type="ordered locus">MSWAN_0799</name>
</gene>
<dbReference type="KEGG" id="mew:MSWAN_0799"/>
<evidence type="ECO:0000313" key="1">
    <source>
        <dbReference type="EMBL" id="AEG17827.1"/>
    </source>
</evidence>
<name>F6D888_METPW</name>
<evidence type="ECO:0000313" key="2">
    <source>
        <dbReference type="Proteomes" id="UP000009231"/>
    </source>
</evidence>
<proteinExistence type="predicted"/>